<dbReference type="EMBL" id="KV454016">
    <property type="protein sequence ID" value="ODV94424.1"/>
    <property type="molecule type" value="Genomic_DNA"/>
</dbReference>
<reference evidence="11" key="1">
    <citation type="submission" date="2016-05" db="EMBL/GenBank/DDBJ databases">
        <title>Comparative genomics of biotechnologically important yeasts.</title>
        <authorList>
            <consortium name="DOE Joint Genome Institute"/>
            <person name="Riley R."/>
            <person name="Haridas S."/>
            <person name="Wolfe K.H."/>
            <person name="Lopes M.R."/>
            <person name="Hittinger C.T."/>
            <person name="Goker M."/>
            <person name="Salamov A."/>
            <person name="Wisecaver J."/>
            <person name="Long T.M."/>
            <person name="Aerts A.L."/>
            <person name="Barry K."/>
            <person name="Choi C."/>
            <person name="Clum A."/>
            <person name="Coughlan A.Y."/>
            <person name="Deshpande S."/>
            <person name="Douglass A.P."/>
            <person name="Hanson S.J."/>
            <person name="Klenk H.-P."/>
            <person name="Labutti K."/>
            <person name="Lapidus A."/>
            <person name="Lindquist E."/>
            <person name="Lipzen A."/>
            <person name="Meier-Kolthoff J.P."/>
            <person name="Ohm R.A."/>
            <person name="Otillar R.P."/>
            <person name="Pangilinan J."/>
            <person name="Peng Y."/>
            <person name="Rokas A."/>
            <person name="Rosa C.A."/>
            <person name="Scheuner C."/>
            <person name="Sibirny A.A."/>
            <person name="Slot J.C."/>
            <person name="Stielow J.B."/>
            <person name="Sun H."/>
            <person name="Kurtzman C.P."/>
            <person name="Blackwell M."/>
            <person name="Grigoriev I.V."/>
            <person name="Jeffries T.W."/>
        </authorList>
    </citation>
    <scope>NUCLEOTIDE SEQUENCE [LARGE SCALE GENOMIC DNA]</scope>
    <source>
        <strain evidence="11">NRRL Y-2460</strain>
    </source>
</reference>
<feature type="compositionally biased region" description="Basic and acidic residues" evidence="8">
    <location>
        <begin position="403"/>
        <end position="413"/>
    </location>
</feature>
<feature type="region of interest" description="Disordered" evidence="8">
    <location>
        <begin position="259"/>
        <end position="293"/>
    </location>
</feature>
<dbReference type="OrthoDB" id="249612at2759"/>
<feature type="region of interest" description="Disordered" evidence="8">
    <location>
        <begin position="359"/>
        <end position="433"/>
    </location>
</feature>
<feature type="domain" description="Pre-mRNA-splicing factor SLU7" evidence="9">
    <location>
        <begin position="164"/>
        <end position="558"/>
    </location>
</feature>
<dbReference type="PANTHER" id="PTHR12942:SF2">
    <property type="entry name" value="PRE-MRNA-SPLICING FACTOR SLU7"/>
    <property type="match status" value="1"/>
</dbReference>
<evidence type="ECO:0000256" key="1">
    <source>
        <dbReference type="ARBA" id="ARBA00004123"/>
    </source>
</evidence>
<evidence type="ECO:0000256" key="4">
    <source>
        <dbReference type="ARBA" id="ARBA00022728"/>
    </source>
</evidence>
<evidence type="ECO:0000256" key="7">
    <source>
        <dbReference type="RuleBase" id="RU367071"/>
    </source>
</evidence>
<comment type="function">
    <text evidence="7">Involved in pre-mRNA splicing.</text>
</comment>
<dbReference type="AlphaFoldDB" id="A0A1E4TRS3"/>
<dbReference type="InterPro" id="IPR021715">
    <property type="entry name" value="Slu7_dom"/>
</dbReference>
<dbReference type="GO" id="GO:0000398">
    <property type="term" value="P:mRNA splicing, via spliceosome"/>
    <property type="evidence" value="ECO:0007669"/>
    <property type="project" value="UniProtKB-UniRule"/>
</dbReference>
<keyword evidence="4 7" id="KW-0747">Spliceosome</keyword>
<comment type="similarity">
    <text evidence="2 7">Belongs to the SLU7 family.</text>
</comment>
<protein>
    <recommendedName>
        <fullName evidence="7">Pre-mRNA-splicing factor SLU7</fullName>
    </recommendedName>
</protein>
<accession>A0A1E4TRS3</accession>
<gene>
    <name evidence="10" type="ORF">PACTADRAFT_51260</name>
</gene>
<dbReference type="STRING" id="669874.A0A1E4TRS3"/>
<dbReference type="GO" id="GO:0030628">
    <property type="term" value="F:pre-mRNA 3'-splice site binding"/>
    <property type="evidence" value="ECO:0007669"/>
    <property type="project" value="UniProtKB-UniRule"/>
</dbReference>
<feature type="region of interest" description="Disordered" evidence="8">
    <location>
        <begin position="38"/>
        <end position="100"/>
    </location>
</feature>
<keyword evidence="6 7" id="KW-0539">Nucleus</keyword>
<keyword evidence="3 7" id="KW-0507">mRNA processing</keyword>
<organism evidence="10 11">
    <name type="scientific">Pachysolen tannophilus NRRL Y-2460</name>
    <dbReference type="NCBI Taxonomy" id="669874"/>
    <lineage>
        <taxon>Eukaryota</taxon>
        <taxon>Fungi</taxon>
        <taxon>Dikarya</taxon>
        <taxon>Ascomycota</taxon>
        <taxon>Saccharomycotina</taxon>
        <taxon>Pichiomycetes</taxon>
        <taxon>Pachysolenaceae</taxon>
        <taxon>Pachysolen</taxon>
    </lineage>
</organism>
<name>A0A1E4TRS3_PACTA</name>
<evidence type="ECO:0000256" key="6">
    <source>
        <dbReference type="ARBA" id="ARBA00023242"/>
    </source>
</evidence>
<comment type="subunit">
    <text evidence="7">Associated with the spliceosome.</text>
</comment>
<evidence type="ECO:0000259" key="9">
    <source>
        <dbReference type="Pfam" id="PF11708"/>
    </source>
</evidence>
<feature type="compositionally biased region" description="Basic and acidic residues" evidence="8">
    <location>
        <begin position="50"/>
        <end position="65"/>
    </location>
</feature>
<evidence type="ECO:0000256" key="3">
    <source>
        <dbReference type="ARBA" id="ARBA00022664"/>
    </source>
</evidence>
<dbReference type="Proteomes" id="UP000094236">
    <property type="component" value="Unassembled WGS sequence"/>
</dbReference>
<dbReference type="PANTHER" id="PTHR12942">
    <property type="entry name" value="STEP II SPLICING FACTOR SLU7"/>
    <property type="match status" value="1"/>
</dbReference>
<feature type="compositionally biased region" description="Low complexity" evidence="8">
    <location>
        <begin position="388"/>
        <end position="402"/>
    </location>
</feature>
<sequence length="585" mass="66162">MSYNKPTRTRREIKYDANGKSINPYIPKYISRAPWYSDSQKINGSDEQVEDNRKEDYLSHQRLDPSKPVVSNAEPTHGSGIVDAFVDDNKRKAEEEEEETSRFKKVKFFPKNACSNCGSLNHKRKDCLEKPRKNGARYIKKNDFNGEGEVREEDRVRYIRNVEGWDEKRDRWYGYNDWDEQDKIWHELESIRRDKIAKAGAKAEAKASAKAEAKADTKVNNELEMDEEEALEMAELGLLTSERDLKVQELVQEDLTSKMHPAEEEKLSVRSREDKPSYLSNINDGNITYNPKTRTDRSKKIGYIDEFNQFVRYRSGEAQELERLKKFAWDLNRDNKLKERTARREAAIAKKEAAAAAAAETAETAEAEAEAGVVTAATDASSEKEADVASAAEAAAAAPVAPSKRESPSKKEVPSVGHSNISTSNLKHLNNHPEASPTAVLLAIKKKQQEAKALKDAKRNELLAKYGVLETDSSETKEEVSVLPSDHQPVSSSSSAELPTIKTDSTYIEYTSDGKIKSKIDKAAYDFQDIYNPKRISKTSSKYNEDIYPGNHNSVWGSFYDPKTAKWGYICCKQLYKNSYCSQDI</sequence>
<comment type="subcellular location">
    <subcellularLocation>
        <location evidence="1 7">Nucleus</location>
    </subcellularLocation>
</comment>
<keyword evidence="5 7" id="KW-0508">mRNA splicing</keyword>
<feature type="compositionally biased region" description="Polar residues" evidence="8">
    <location>
        <begin position="278"/>
        <end position="292"/>
    </location>
</feature>
<keyword evidence="11" id="KW-1185">Reference proteome</keyword>
<feature type="compositionally biased region" description="Polar residues" evidence="8">
    <location>
        <begin position="417"/>
        <end position="428"/>
    </location>
</feature>
<evidence type="ECO:0000256" key="8">
    <source>
        <dbReference type="SAM" id="MobiDB-lite"/>
    </source>
</evidence>
<dbReference type="Pfam" id="PF11708">
    <property type="entry name" value="Slu7"/>
    <property type="match status" value="1"/>
</dbReference>
<evidence type="ECO:0000313" key="11">
    <source>
        <dbReference type="Proteomes" id="UP000094236"/>
    </source>
</evidence>
<feature type="compositionally biased region" description="Basic and acidic residues" evidence="8">
    <location>
        <begin position="259"/>
        <end position="276"/>
    </location>
</feature>
<feature type="region of interest" description="Disordered" evidence="8">
    <location>
        <begin position="474"/>
        <end position="497"/>
    </location>
</feature>
<evidence type="ECO:0000256" key="5">
    <source>
        <dbReference type="ARBA" id="ARBA00023187"/>
    </source>
</evidence>
<proteinExistence type="inferred from homology"/>
<dbReference type="GO" id="GO:0005681">
    <property type="term" value="C:spliceosomal complex"/>
    <property type="evidence" value="ECO:0007669"/>
    <property type="project" value="UniProtKB-UniRule"/>
</dbReference>
<evidence type="ECO:0000313" key="10">
    <source>
        <dbReference type="EMBL" id="ODV94424.1"/>
    </source>
</evidence>
<evidence type="ECO:0000256" key="2">
    <source>
        <dbReference type="ARBA" id="ARBA00007203"/>
    </source>
</evidence>
<dbReference type="InterPro" id="IPR039974">
    <property type="entry name" value="Splicing_factor_SLU7"/>
</dbReference>